<accession>S7RQ90</accession>
<dbReference type="RefSeq" id="XP_007865428.1">
    <property type="nucleotide sequence ID" value="XM_007867237.1"/>
</dbReference>
<dbReference type="PANTHER" id="PTHR11692:SF0">
    <property type="entry name" value="BIFUNCTIONAL PURINE BIOSYNTHESIS PROTEIN ATIC"/>
    <property type="match status" value="1"/>
</dbReference>
<dbReference type="eggNOG" id="KOG2555">
    <property type="taxonomic scope" value="Eukaryota"/>
</dbReference>
<dbReference type="HOGENOM" id="CLU_1815997_0_0_1"/>
<dbReference type="STRING" id="670483.S7RQ90"/>
<dbReference type="InterPro" id="IPR024051">
    <property type="entry name" value="AICAR_Tfase_dup_dom_sf"/>
</dbReference>
<dbReference type="InterPro" id="IPR002695">
    <property type="entry name" value="PurH-like"/>
</dbReference>
<sequence>MGRSGRASSRASAARASRAARRTRGGYQCGTTRACSRCRSRGAHEARRQGEGDRPVRDGEPERLEGGERAQWESLFEQVPEPLEEEERQEWIAKLDGAACSSDAFFPFPDNVHRARRSGVRYLAAPGGSVMDAECVRALHER</sequence>
<name>S7RQ90_GLOTA</name>
<dbReference type="OrthoDB" id="6017153at2759"/>
<feature type="compositionally biased region" description="Basic and acidic residues" evidence="1">
    <location>
        <begin position="42"/>
        <end position="71"/>
    </location>
</feature>
<dbReference type="Gene3D" id="3.40.140.20">
    <property type="match status" value="1"/>
</dbReference>
<gene>
    <name evidence="2" type="ORF">GLOTRDRAFT_128692</name>
</gene>
<dbReference type="GO" id="GO:0003937">
    <property type="term" value="F:IMP cyclohydrolase activity"/>
    <property type="evidence" value="ECO:0007669"/>
    <property type="project" value="InterPro"/>
</dbReference>
<evidence type="ECO:0000256" key="1">
    <source>
        <dbReference type="SAM" id="MobiDB-lite"/>
    </source>
</evidence>
<feature type="compositionally biased region" description="Low complexity" evidence="1">
    <location>
        <begin position="1"/>
        <end position="17"/>
    </location>
</feature>
<dbReference type="SUPFAM" id="SSF53927">
    <property type="entry name" value="Cytidine deaminase-like"/>
    <property type="match status" value="1"/>
</dbReference>
<dbReference type="KEGG" id="gtr:GLOTRDRAFT_128692"/>
<reference evidence="2 3" key="1">
    <citation type="journal article" date="2012" name="Science">
        <title>The Paleozoic origin of enzymatic lignin decomposition reconstructed from 31 fungal genomes.</title>
        <authorList>
            <person name="Floudas D."/>
            <person name="Binder M."/>
            <person name="Riley R."/>
            <person name="Barry K."/>
            <person name="Blanchette R.A."/>
            <person name="Henrissat B."/>
            <person name="Martinez A.T."/>
            <person name="Otillar R."/>
            <person name="Spatafora J.W."/>
            <person name="Yadav J.S."/>
            <person name="Aerts A."/>
            <person name="Benoit I."/>
            <person name="Boyd A."/>
            <person name="Carlson A."/>
            <person name="Copeland A."/>
            <person name="Coutinho P.M."/>
            <person name="de Vries R.P."/>
            <person name="Ferreira P."/>
            <person name="Findley K."/>
            <person name="Foster B."/>
            <person name="Gaskell J."/>
            <person name="Glotzer D."/>
            <person name="Gorecki P."/>
            <person name="Heitman J."/>
            <person name="Hesse C."/>
            <person name="Hori C."/>
            <person name="Igarashi K."/>
            <person name="Jurgens J.A."/>
            <person name="Kallen N."/>
            <person name="Kersten P."/>
            <person name="Kohler A."/>
            <person name="Kuees U."/>
            <person name="Kumar T.K.A."/>
            <person name="Kuo A."/>
            <person name="LaButti K."/>
            <person name="Larrondo L.F."/>
            <person name="Lindquist E."/>
            <person name="Ling A."/>
            <person name="Lombard V."/>
            <person name="Lucas S."/>
            <person name="Lundell T."/>
            <person name="Martin R."/>
            <person name="McLaughlin D.J."/>
            <person name="Morgenstern I."/>
            <person name="Morin E."/>
            <person name="Murat C."/>
            <person name="Nagy L.G."/>
            <person name="Nolan M."/>
            <person name="Ohm R.A."/>
            <person name="Patyshakuliyeva A."/>
            <person name="Rokas A."/>
            <person name="Ruiz-Duenas F.J."/>
            <person name="Sabat G."/>
            <person name="Salamov A."/>
            <person name="Samejima M."/>
            <person name="Schmutz J."/>
            <person name="Slot J.C."/>
            <person name="St John F."/>
            <person name="Stenlid J."/>
            <person name="Sun H."/>
            <person name="Sun S."/>
            <person name="Syed K."/>
            <person name="Tsang A."/>
            <person name="Wiebenga A."/>
            <person name="Young D."/>
            <person name="Pisabarro A."/>
            <person name="Eastwood D.C."/>
            <person name="Martin F."/>
            <person name="Cullen D."/>
            <person name="Grigoriev I.V."/>
            <person name="Hibbett D.S."/>
        </authorList>
    </citation>
    <scope>NUCLEOTIDE SEQUENCE [LARGE SCALE GENOMIC DNA]</scope>
    <source>
        <strain evidence="2 3">ATCC 11539</strain>
    </source>
</reference>
<protein>
    <submittedName>
        <fullName evidence="2">AICAR transformylase domain of bifunctional purine biosynthesis enzyme</fullName>
    </submittedName>
</protein>
<feature type="region of interest" description="Disordered" evidence="1">
    <location>
        <begin position="1"/>
        <end position="71"/>
    </location>
</feature>
<proteinExistence type="predicted"/>
<dbReference type="InterPro" id="IPR016193">
    <property type="entry name" value="Cytidine_deaminase-like"/>
</dbReference>
<dbReference type="GO" id="GO:0006189">
    <property type="term" value="P:'de novo' IMP biosynthetic process"/>
    <property type="evidence" value="ECO:0007669"/>
    <property type="project" value="TreeGrafter"/>
</dbReference>
<evidence type="ECO:0000313" key="3">
    <source>
        <dbReference type="Proteomes" id="UP000030669"/>
    </source>
</evidence>
<dbReference type="PANTHER" id="PTHR11692">
    <property type="entry name" value="BIFUNCTIONAL PURINE BIOSYNTHESIS PROTEIN PURH"/>
    <property type="match status" value="1"/>
</dbReference>
<organism evidence="2 3">
    <name type="scientific">Gloeophyllum trabeum (strain ATCC 11539 / FP-39264 / Madison 617)</name>
    <name type="common">Brown rot fungus</name>
    <dbReference type="NCBI Taxonomy" id="670483"/>
    <lineage>
        <taxon>Eukaryota</taxon>
        <taxon>Fungi</taxon>
        <taxon>Dikarya</taxon>
        <taxon>Basidiomycota</taxon>
        <taxon>Agaricomycotina</taxon>
        <taxon>Agaricomycetes</taxon>
        <taxon>Gloeophyllales</taxon>
        <taxon>Gloeophyllaceae</taxon>
        <taxon>Gloeophyllum</taxon>
    </lineage>
</organism>
<dbReference type="Proteomes" id="UP000030669">
    <property type="component" value="Unassembled WGS sequence"/>
</dbReference>
<dbReference type="AlphaFoldDB" id="S7RQ90"/>
<dbReference type="GO" id="GO:0004643">
    <property type="term" value="F:phosphoribosylaminoimidazolecarboxamide formyltransferase activity"/>
    <property type="evidence" value="ECO:0007669"/>
    <property type="project" value="InterPro"/>
</dbReference>
<dbReference type="GO" id="GO:0005829">
    <property type="term" value="C:cytosol"/>
    <property type="evidence" value="ECO:0007669"/>
    <property type="project" value="TreeGrafter"/>
</dbReference>
<dbReference type="EMBL" id="KB469300">
    <property type="protein sequence ID" value="EPQ56755.1"/>
    <property type="molecule type" value="Genomic_DNA"/>
</dbReference>
<evidence type="ECO:0000313" key="2">
    <source>
        <dbReference type="EMBL" id="EPQ56755.1"/>
    </source>
</evidence>
<dbReference type="GeneID" id="19301762"/>
<keyword evidence="3" id="KW-1185">Reference proteome</keyword>